<dbReference type="GO" id="GO:0004022">
    <property type="term" value="F:alcohol dehydrogenase (NAD+) activity"/>
    <property type="evidence" value="ECO:0007669"/>
    <property type="project" value="TreeGrafter"/>
</dbReference>
<dbReference type="Pfam" id="PF25137">
    <property type="entry name" value="ADH_Fe_C"/>
    <property type="match status" value="1"/>
</dbReference>
<dbReference type="Gene3D" id="3.40.50.1970">
    <property type="match status" value="1"/>
</dbReference>
<organism evidence="4 5">
    <name type="scientific">Lachnotalea glycerini</name>
    <dbReference type="NCBI Taxonomy" id="1763509"/>
    <lineage>
        <taxon>Bacteria</taxon>
        <taxon>Bacillati</taxon>
        <taxon>Bacillota</taxon>
        <taxon>Clostridia</taxon>
        <taxon>Lachnospirales</taxon>
        <taxon>Lachnospiraceae</taxon>
        <taxon>Lachnotalea</taxon>
    </lineage>
</organism>
<sequence length="376" mass="42455">MNFNFDLSTKIRIENVSGFREYLEMIKNHKVLLILSKTMEERFQLSDCIKIFEKENKCNRILKVSPNPTEKDIKNVLDTVDVKFDLVVAIGGGSAIDLAKGAIALSYCIGENYSEESILESIVNKEYLKYKNVIEFVAVPTTAGTGSEVTKWGTIWQGDHTKKLSVEADWLAPTSAVIIPEVTVKMPIRLTLSSGLDALSHATESYWSKKSNPISRELSKSAIRLIKEYLPKVIKEPDQYEYREKMCYGSLFAGLAFANTRTTACHSISYPLTMKHGVEHGFACAVTLTEVMKYNQKEIIEYDELLKAFGMSNIDEIKNWIDMQCSGIQELRLSAFGVDKKDIEDVVQNTFTTGRMDNNPVDLSIEDVRDILIKVK</sequence>
<evidence type="ECO:0000259" key="3">
    <source>
        <dbReference type="Pfam" id="PF25137"/>
    </source>
</evidence>
<accession>A0A318EP05</accession>
<dbReference type="InterPro" id="IPR001670">
    <property type="entry name" value="ADH_Fe/GldA"/>
</dbReference>
<dbReference type="EMBL" id="QICS01000003">
    <property type="protein sequence ID" value="PXV91853.1"/>
    <property type="molecule type" value="Genomic_DNA"/>
</dbReference>
<reference evidence="4 5" key="1">
    <citation type="submission" date="2018-05" db="EMBL/GenBank/DDBJ databases">
        <title>Genomic Encyclopedia of Type Strains, Phase IV (KMG-IV): sequencing the most valuable type-strain genomes for metagenomic binning, comparative biology and taxonomic classification.</title>
        <authorList>
            <person name="Goeker M."/>
        </authorList>
    </citation>
    <scope>NUCLEOTIDE SEQUENCE [LARGE SCALE GENOMIC DNA]</scope>
    <source>
        <strain evidence="4 5">DSM 28816</strain>
    </source>
</reference>
<dbReference type="SUPFAM" id="SSF56796">
    <property type="entry name" value="Dehydroquinate synthase-like"/>
    <property type="match status" value="1"/>
</dbReference>
<dbReference type="RefSeq" id="WP_110290918.1">
    <property type="nucleotide sequence ID" value="NZ_QICS01000003.1"/>
</dbReference>
<dbReference type="PANTHER" id="PTHR11496:SF83">
    <property type="entry name" value="HYDROXYACID-OXOACID TRANSHYDROGENASE, MITOCHONDRIAL"/>
    <property type="match status" value="1"/>
</dbReference>
<dbReference type="PANTHER" id="PTHR11496">
    <property type="entry name" value="ALCOHOL DEHYDROGENASE"/>
    <property type="match status" value="1"/>
</dbReference>
<dbReference type="GO" id="GO:0017000">
    <property type="term" value="P:antibiotic biosynthetic process"/>
    <property type="evidence" value="ECO:0007669"/>
    <property type="project" value="InterPro"/>
</dbReference>
<dbReference type="GO" id="GO:0046872">
    <property type="term" value="F:metal ion binding"/>
    <property type="evidence" value="ECO:0007669"/>
    <property type="project" value="InterPro"/>
</dbReference>
<name>A0A318EP05_9FIRM</name>
<dbReference type="InterPro" id="IPR035873">
    <property type="entry name" value="PhpC"/>
</dbReference>
<dbReference type="AlphaFoldDB" id="A0A318EP05"/>
<comment type="caution">
    <text evidence="4">The sequence shown here is derived from an EMBL/GenBank/DDBJ whole genome shotgun (WGS) entry which is preliminary data.</text>
</comment>
<dbReference type="Pfam" id="PF00465">
    <property type="entry name" value="Fe-ADH"/>
    <property type="match status" value="1"/>
</dbReference>
<proteinExistence type="predicted"/>
<keyword evidence="1" id="KW-0560">Oxidoreductase</keyword>
<feature type="domain" description="Alcohol dehydrogenase iron-type/glycerol dehydrogenase GldA" evidence="2">
    <location>
        <begin position="19"/>
        <end position="179"/>
    </location>
</feature>
<dbReference type="InterPro" id="IPR039697">
    <property type="entry name" value="Alcohol_dehydrogenase_Fe"/>
</dbReference>
<gene>
    <name evidence="4" type="ORF">C8E03_103424</name>
</gene>
<protein>
    <submittedName>
        <fullName evidence="4">Alcohol dehydrogenase class IV</fullName>
    </submittedName>
</protein>
<feature type="domain" description="Fe-containing alcohol dehydrogenase-like C-terminal" evidence="3">
    <location>
        <begin position="192"/>
        <end position="372"/>
    </location>
</feature>
<evidence type="ECO:0000259" key="2">
    <source>
        <dbReference type="Pfam" id="PF00465"/>
    </source>
</evidence>
<dbReference type="Gene3D" id="1.20.1090.10">
    <property type="entry name" value="Dehydroquinate synthase-like - alpha domain"/>
    <property type="match status" value="1"/>
</dbReference>
<evidence type="ECO:0000313" key="5">
    <source>
        <dbReference type="Proteomes" id="UP000247523"/>
    </source>
</evidence>
<evidence type="ECO:0000256" key="1">
    <source>
        <dbReference type="ARBA" id="ARBA00023002"/>
    </source>
</evidence>
<evidence type="ECO:0000313" key="4">
    <source>
        <dbReference type="EMBL" id="PXV91853.1"/>
    </source>
</evidence>
<dbReference type="InterPro" id="IPR056798">
    <property type="entry name" value="ADH_Fe_C"/>
</dbReference>
<dbReference type="Proteomes" id="UP000247523">
    <property type="component" value="Unassembled WGS sequence"/>
</dbReference>
<dbReference type="CDD" id="cd08182">
    <property type="entry name" value="HEPD"/>
    <property type="match status" value="1"/>
</dbReference>